<gene>
    <name evidence="2" type="ORF">JF50_25650</name>
</gene>
<comment type="caution">
    <text evidence="2">The sequence shown here is derived from an EMBL/GenBank/DDBJ whole genome shotgun (WGS) entry which is preliminary data.</text>
</comment>
<reference evidence="2 3" key="1">
    <citation type="submission" date="2014-12" db="EMBL/GenBank/DDBJ databases">
        <title>Draft Genome Sequence of Pseudoalteromonas luteoviolacea HI1.</title>
        <authorList>
            <person name="Asahina A.Y."/>
            <person name="Hadfield M.G."/>
        </authorList>
    </citation>
    <scope>NUCLEOTIDE SEQUENCE [LARGE SCALE GENOMIC DNA]</scope>
    <source>
        <strain evidence="2 3">HI1</strain>
    </source>
</reference>
<proteinExistence type="predicted"/>
<evidence type="ECO:0000313" key="2">
    <source>
        <dbReference type="EMBL" id="KID55184.1"/>
    </source>
</evidence>
<sequence>MCEPTIFIAYILTVMWGVYKLSKKCAQLTLFRRLKALEQARITEIQYIHYRNFDVVPVFSQGSGGSATPSSISCALYTQE</sequence>
<keyword evidence="1" id="KW-0812">Transmembrane</keyword>
<accession>A0A0C1MEI1</accession>
<dbReference type="Proteomes" id="UP000031327">
    <property type="component" value="Unassembled WGS sequence"/>
</dbReference>
<organism evidence="2 3">
    <name type="scientific">Pseudoalteromonas luteoviolacea</name>
    <dbReference type="NCBI Taxonomy" id="43657"/>
    <lineage>
        <taxon>Bacteria</taxon>
        <taxon>Pseudomonadati</taxon>
        <taxon>Pseudomonadota</taxon>
        <taxon>Gammaproteobacteria</taxon>
        <taxon>Alteromonadales</taxon>
        <taxon>Pseudoalteromonadaceae</taxon>
        <taxon>Pseudoalteromonas</taxon>
    </lineage>
</organism>
<dbReference type="AlphaFoldDB" id="A0A0C1MEI1"/>
<dbReference type="EMBL" id="JWIC01000010">
    <property type="protein sequence ID" value="KID55184.1"/>
    <property type="molecule type" value="Genomic_DNA"/>
</dbReference>
<evidence type="ECO:0000256" key="1">
    <source>
        <dbReference type="SAM" id="Phobius"/>
    </source>
</evidence>
<name>A0A0C1MEI1_9GAMM</name>
<feature type="transmembrane region" description="Helical" evidence="1">
    <location>
        <begin position="6"/>
        <end position="22"/>
    </location>
</feature>
<keyword evidence="1" id="KW-0472">Membrane</keyword>
<protein>
    <submittedName>
        <fullName evidence="2">Uncharacterized protein</fullName>
    </submittedName>
</protein>
<evidence type="ECO:0000313" key="3">
    <source>
        <dbReference type="Proteomes" id="UP000031327"/>
    </source>
</evidence>
<keyword evidence="1" id="KW-1133">Transmembrane helix</keyword>